<dbReference type="AlphaFoldDB" id="A0A9P6C7U1"/>
<dbReference type="SUPFAM" id="SSF47592">
    <property type="entry name" value="SWIB/MDM2 domain"/>
    <property type="match status" value="1"/>
</dbReference>
<feature type="region of interest" description="Disordered" evidence="1">
    <location>
        <begin position="64"/>
        <end position="178"/>
    </location>
</feature>
<evidence type="ECO:0000259" key="2">
    <source>
        <dbReference type="PROSITE" id="PS51925"/>
    </source>
</evidence>
<evidence type="ECO:0000313" key="4">
    <source>
        <dbReference type="Proteomes" id="UP000807342"/>
    </source>
</evidence>
<comment type="caution">
    <text evidence="3">The sequence shown here is derived from an EMBL/GenBank/DDBJ whole genome shotgun (WGS) entry which is preliminary data.</text>
</comment>
<dbReference type="CDD" id="cd10567">
    <property type="entry name" value="SWIB-MDM2_like"/>
    <property type="match status" value="1"/>
</dbReference>
<name>A0A9P6C7U1_9AGAR</name>
<dbReference type="Pfam" id="PF02201">
    <property type="entry name" value="SWIB"/>
    <property type="match status" value="1"/>
</dbReference>
<feature type="domain" description="DM2" evidence="2">
    <location>
        <begin position="173"/>
        <end position="250"/>
    </location>
</feature>
<dbReference type="SMART" id="SM00151">
    <property type="entry name" value="SWIB"/>
    <property type="match status" value="1"/>
</dbReference>
<dbReference type="Gene3D" id="1.10.245.10">
    <property type="entry name" value="SWIB/MDM2 domain"/>
    <property type="match status" value="1"/>
</dbReference>
<dbReference type="InterPro" id="IPR036885">
    <property type="entry name" value="SWIB_MDM2_dom_sf"/>
</dbReference>
<dbReference type="PROSITE" id="PS51925">
    <property type="entry name" value="SWIB_MDM2"/>
    <property type="match status" value="1"/>
</dbReference>
<proteinExistence type="predicted"/>
<dbReference type="Proteomes" id="UP000807342">
    <property type="component" value="Unassembled WGS sequence"/>
</dbReference>
<accession>A0A9P6C7U1</accession>
<keyword evidence="4" id="KW-1185">Reference proteome</keyword>
<dbReference type="InterPro" id="IPR014876">
    <property type="entry name" value="DEK_C"/>
</dbReference>
<dbReference type="Pfam" id="PF08766">
    <property type="entry name" value="DEK_C"/>
    <property type="match status" value="1"/>
</dbReference>
<feature type="compositionally biased region" description="Acidic residues" evidence="1">
    <location>
        <begin position="151"/>
        <end position="160"/>
    </location>
</feature>
<reference evidence="3" key="1">
    <citation type="submission" date="2020-11" db="EMBL/GenBank/DDBJ databases">
        <authorList>
            <consortium name="DOE Joint Genome Institute"/>
            <person name="Ahrendt S."/>
            <person name="Riley R."/>
            <person name="Andreopoulos W."/>
            <person name="Labutti K."/>
            <person name="Pangilinan J."/>
            <person name="Ruiz-Duenas F.J."/>
            <person name="Barrasa J.M."/>
            <person name="Sanchez-Garcia M."/>
            <person name="Camarero S."/>
            <person name="Miyauchi S."/>
            <person name="Serrano A."/>
            <person name="Linde D."/>
            <person name="Babiker R."/>
            <person name="Drula E."/>
            <person name="Ayuso-Fernandez I."/>
            <person name="Pacheco R."/>
            <person name="Padilla G."/>
            <person name="Ferreira P."/>
            <person name="Barriuso J."/>
            <person name="Kellner H."/>
            <person name="Castanera R."/>
            <person name="Alfaro M."/>
            <person name="Ramirez L."/>
            <person name="Pisabarro A.G."/>
            <person name="Kuo A."/>
            <person name="Tritt A."/>
            <person name="Lipzen A."/>
            <person name="He G."/>
            <person name="Yan M."/>
            <person name="Ng V."/>
            <person name="Cullen D."/>
            <person name="Martin F."/>
            <person name="Rosso M.-N."/>
            <person name="Henrissat B."/>
            <person name="Hibbett D."/>
            <person name="Martinez A.T."/>
            <person name="Grigoriev I.V."/>
        </authorList>
    </citation>
    <scope>NUCLEOTIDE SEQUENCE</scope>
    <source>
        <strain evidence="3">MF-IS2</strain>
    </source>
</reference>
<dbReference type="OrthoDB" id="10251073at2759"/>
<organism evidence="3 4">
    <name type="scientific">Macrolepiota fuliginosa MF-IS2</name>
    <dbReference type="NCBI Taxonomy" id="1400762"/>
    <lineage>
        <taxon>Eukaryota</taxon>
        <taxon>Fungi</taxon>
        <taxon>Dikarya</taxon>
        <taxon>Basidiomycota</taxon>
        <taxon>Agaricomycotina</taxon>
        <taxon>Agaricomycetes</taxon>
        <taxon>Agaricomycetidae</taxon>
        <taxon>Agaricales</taxon>
        <taxon>Agaricineae</taxon>
        <taxon>Agaricaceae</taxon>
        <taxon>Macrolepiota</taxon>
    </lineage>
</organism>
<gene>
    <name evidence="3" type="ORF">P691DRAFT_807604</name>
</gene>
<dbReference type="EMBL" id="MU151084">
    <property type="protein sequence ID" value="KAF9451493.1"/>
    <property type="molecule type" value="Genomic_DNA"/>
</dbReference>
<evidence type="ECO:0000256" key="1">
    <source>
        <dbReference type="SAM" id="MobiDB-lite"/>
    </source>
</evidence>
<sequence length="255" mass="27972">MSYNVASLEPKIRAILTAPGVDLTTISAKRVRKQLMEVSTLTVDIIKDNKAEIDALISQVFSEVNGEQQDSGDEEETSQSSKRKKGGDDEDAEEEIPKKKKAKNGQEKSDEKLARKLSNEINGRATRAGKSRNNGSAKKSGRAKKSATTVDSDEEGDDDEGGKKKKRGGGKGGFGKEYNLSEPLSALLQVEKLSRPQVVKGIWDYIKGNDLQNPTNKREIICDANLKAVFNVEKINMFQMNKVLGQHLHEPEAAS</sequence>
<dbReference type="InterPro" id="IPR019835">
    <property type="entry name" value="SWIB_domain"/>
</dbReference>
<evidence type="ECO:0000313" key="3">
    <source>
        <dbReference type="EMBL" id="KAF9451493.1"/>
    </source>
</evidence>
<dbReference type="InterPro" id="IPR003121">
    <property type="entry name" value="SWIB_MDM2_domain"/>
</dbReference>
<feature type="compositionally biased region" description="Basic and acidic residues" evidence="1">
    <location>
        <begin position="104"/>
        <end position="118"/>
    </location>
</feature>
<dbReference type="PANTHER" id="PTHR13844">
    <property type="entry name" value="SWI/SNF-RELATED MATRIX-ASSOCIATED ACTIN-DEPENDENT REGULATOR OF CHROMATIN SUBFAMILY D"/>
    <property type="match status" value="1"/>
</dbReference>
<protein>
    <submittedName>
        <fullName evidence="3">SWIB-domain-containing protein</fullName>
    </submittedName>
</protein>